<evidence type="ECO:0000256" key="5">
    <source>
        <dbReference type="SAM" id="Phobius"/>
    </source>
</evidence>
<evidence type="ECO:0000313" key="7">
    <source>
        <dbReference type="EMBL" id="KAF7633010.1"/>
    </source>
</evidence>
<keyword evidence="2 5" id="KW-0812">Transmembrane</keyword>
<protein>
    <recommendedName>
        <fullName evidence="6">G-protein coupled receptors family 1 profile domain-containing protein</fullName>
    </recommendedName>
</protein>
<dbReference type="Pfam" id="PF10320">
    <property type="entry name" value="7TM_GPCR_Srsx"/>
    <property type="match status" value="1"/>
</dbReference>
<dbReference type="SUPFAM" id="SSF81321">
    <property type="entry name" value="Family A G protein-coupled receptor-like"/>
    <property type="match status" value="1"/>
</dbReference>
<reference evidence="7" key="1">
    <citation type="journal article" date="2020" name="Ecol. Evol.">
        <title>Genome structure and content of the rice root-knot nematode (Meloidogyne graminicola).</title>
        <authorList>
            <person name="Phan N.T."/>
            <person name="Danchin E.G.J."/>
            <person name="Klopp C."/>
            <person name="Perfus-Barbeoch L."/>
            <person name="Kozlowski D.K."/>
            <person name="Koutsovoulos G.D."/>
            <person name="Lopez-Roques C."/>
            <person name="Bouchez O."/>
            <person name="Zahm M."/>
            <person name="Besnard G."/>
            <person name="Bellafiore S."/>
        </authorList>
    </citation>
    <scope>NUCLEOTIDE SEQUENCE</scope>
    <source>
        <strain evidence="7">VN-18</strain>
    </source>
</reference>
<feature type="transmembrane region" description="Helical" evidence="5">
    <location>
        <begin position="149"/>
        <end position="171"/>
    </location>
</feature>
<proteinExistence type="predicted"/>
<keyword evidence="8" id="KW-1185">Reference proteome</keyword>
<dbReference type="InterPro" id="IPR019424">
    <property type="entry name" value="7TM_GPCR_Srsx"/>
</dbReference>
<organism evidence="7 8">
    <name type="scientific">Meloidogyne graminicola</name>
    <dbReference type="NCBI Taxonomy" id="189291"/>
    <lineage>
        <taxon>Eukaryota</taxon>
        <taxon>Metazoa</taxon>
        <taxon>Ecdysozoa</taxon>
        <taxon>Nematoda</taxon>
        <taxon>Chromadorea</taxon>
        <taxon>Rhabditida</taxon>
        <taxon>Tylenchina</taxon>
        <taxon>Tylenchomorpha</taxon>
        <taxon>Tylenchoidea</taxon>
        <taxon>Meloidogynidae</taxon>
        <taxon>Meloidogyninae</taxon>
        <taxon>Meloidogyne</taxon>
    </lineage>
</organism>
<keyword evidence="3 5" id="KW-1133">Transmembrane helix</keyword>
<feature type="non-terminal residue" evidence="7">
    <location>
        <position position="266"/>
    </location>
</feature>
<feature type="transmembrane region" description="Helical" evidence="5">
    <location>
        <begin position="45"/>
        <end position="69"/>
    </location>
</feature>
<dbReference type="SMART" id="SM01381">
    <property type="entry name" value="7TM_GPCR_Srsx"/>
    <property type="match status" value="1"/>
</dbReference>
<sequence length="266" mass="30732">LFTDTIGFLLFSNVIHITIKNKTLHTVCHILLALYSLSQCCAKTLLLIPYILVIIQKTLPLNVCTLIYLIPTMLSRGTFSFILPIGIDRMFGICFPFWYSKKKSKLYWILMIFTPFFYPIYLAYLILQDITKNLPSECLTNYFNPITTIVDYFCIFSTFCCYLIILLKVICEKKQISQSLSKVIVKSLATIILIQICGWLVCISFINYSNNYIKDPDQQNKWLSCATIFASIVTIVEVIALFITSSEHLTALKIEFAWLLRIFKKI</sequence>
<gene>
    <name evidence="7" type="ORF">Mgra_00007593</name>
</gene>
<feature type="transmembrane region" description="Helical" evidence="5">
    <location>
        <begin position="226"/>
        <end position="244"/>
    </location>
</feature>
<accession>A0A8S9ZIB6</accession>
<dbReference type="PANTHER" id="PTHR23360:SF5">
    <property type="entry name" value="G-PROTEIN COUPLED RECEPTORS FAMILY 1 PROFILE DOMAIN-CONTAINING PROTEIN"/>
    <property type="match status" value="1"/>
</dbReference>
<dbReference type="InterPro" id="IPR000276">
    <property type="entry name" value="GPCR_Rhodpsn"/>
</dbReference>
<name>A0A8S9ZIB6_9BILA</name>
<dbReference type="InterPro" id="IPR017452">
    <property type="entry name" value="GPCR_Rhodpsn_7TM"/>
</dbReference>
<evidence type="ECO:0000256" key="4">
    <source>
        <dbReference type="ARBA" id="ARBA00023136"/>
    </source>
</evidence>
<evidence type="ECO:0000313" key="8">
    <source>
        <dbReference type="Proteomes" id="UP000605970"/>
    </source>
</evidence>
<evidence type="ECO:0000256" key="3">
    <source>
        <dbReference type="ARBA" id="ARBA00022989"/>
    </source>
</evidence>
<dbReference type="PROSITE" id="PS50262">
    <property type="entry name" value="G_PROTEIN_RECEP_F1_2"/>
    <property type="match status" value="1"/>
</dbReference>
<dbReference type="Gene3D" id="1.20.1070.10">
    <property type="entry name" value="Rhodopsin 7-helix transmembrane proteins"/>
    <property type="match status" value="1"/>
</dbReference>
<evidence type="ECO:0000259" key="6">
    <source>
        <dbReference type="PROSITE" id="PS50262"/>
    </source>
</evidence>
<dbReference type="PANTHER" id="PTHR23360">
    <property type="entry name" value="G-PROTEIN COUPLED RECEPTORS FAMILY 1 PROFILE DOMAIN-CONTAINING PROTEIN-RELATED"/>
    <property type="match status" value="1"/>
</dbReference>
<feature type="transmembrane region" description="Helical" evidence="5">
    <location>
        <begin position="81"/>
        <end position="99"/>
    </location>
</feature>
<dbReference type="GO" id="GO:0004930">
    <property type="term" value="F:G protein-coupled receptor activity"/>
    <property type="evidence" value="ECO:0007669"/>
    <property type="project" value="InterPro"/>
</dbReference>
<comment type="subcellular location">
    <subcellularLocation>
        <location evidence="1">Membrane</location>
    </subcellularLocation>
</comment>
<dbReference type="EMBL" id="JABEBT010000087">
    <property type="protein sequence ID" value="KAF7633010.1"/>
    <property type="molecule type" value="Genomic_DNA"/>
</dbReference>
<dbReference type="InterPro" id="IPR047130">
    <property type="entry name" value="7TM_GPCR_Srsx_nematod"/>
</dbReference>
<dbReference type="Proteomes" id="UP000605970">
    <property type="component" value="Unassembled WGS sequence"/>
</dbReference>
<feature type="transmembrane region" description="Helical" evidence="5">
    <location>
        <begin position="106"/>
        <end position="127"/>
    </location>
</feature>
<feature type="transmembrane region" description="Helical" evidence="5">
    <location>
        <begin position="183"/>
        <end position="206"/>
    </location>
</feature>
<dbReference type="AlphaFoldDB" id="A0A8S9ZIB6"/>
<feature type="domain" description="G-protein coupled receptors family 1 profile" evidence="6">
    <location>
        <begin position="10"/>
        <end position="200"/>
    </location>
</feature>
<dbReference type="OrthoDB" id="5820127at2759"/>
<dbReference type="GO" id="GO:0016020">
    <property type="term" value="C:membrane"/>
    <property type="evidence" value="ECO:0007669"/>
    <property type="project" value="UniProtKB-SubCell"/>
</dbReference>
<keyword evidence="4 5" id="KW-0472">Membrane</keyword>
<evidence type="ECO:0000256" key="2">
    <source>
        <dbReference type="ARBA" id="ARBA00022692"/>
    </source>
</evidence>
<comment type="caution">
    <text evidence="7">The sequence shown here is derived from an EMBL/GenBank/DDBJ whole genome shotgun (WGS) entry which is preliminary data.</text>
</comment>
<evidence type="ECO:0000256" key="1">
    <source>
        <dbReference type="ARBA" id="ARBA00004370"/>
    </source>
</evidence>